<organism evidence="1 2">
    <name type="scientific">Abeliophyllum distichum</name>
    <dbReference type="NCBI Taxonomy" id="126358"/>
    <lineage>
        <taxon>Eukaryota</taxon>
        <taxon>Viridiplantae</taxon>
        <taxon>Streptophyta</taxon>
        <taxon>Embryophyta</taxon>
        <taxon>Tracheophyta</taxon>
        <taxon>Spermatophyta</taxon>
        <taxon>Magnoliopsida</taxon>
        <taxon>eudicotyledons</taxon>
        <taxon>Gunneridae</taxon>
        <taxon>Pentapetalae</taxon>
        <taxon>asterids</taxon>
        <taxon>lamiids</taxon>
        <taxon>Lamiales</taxon>
        <taxon>Oleaceae</taxon>
        <taxon>Forsythieae</taxon>
        <taxon>Abeliophyllum</taxon>
    </lineage>
</organism>
<evidence type="ECO:0000313" key="1">
    <source>
        <dbReference type="EMBL" id="KAL2526160.1"/>
    </source>
</evidence>
<proteinExistence type="predicted"/>
<dbReference type="AlphaFoldDB" id="A0ABD1UNQ4"/>
<evidence type="ECO:0000313" key="2">
    <source>
        <dbReference type="Proteomes" id="UP001604336"/>
    </source>
</evidence>
<name>A0ABD1UNQ4_9LAMI</name>
<comment type="caution">
    <text evidence="1">The sequence shown here is derived from an EMBL/GenBank/DDBJ whole genome shotgun (WGS) entry which is preliminary data.</text>
</comment>
<keyword evidence="2" id="KW-1185">Reference proteome</keyword>
<dbReference type="EMBL" id="JBFOLK010000003">
    <property type="protein sequence ID" value="KAL2526160.1"/>
    <property type="molecule type" value="Genomic_DNA"/>
</dbReference>
<gene>
    <name evidence="1" type="ORF">Adt_11214</name>
</gene>
<reference evidence="2" key="1">
    <citation type="submission" date="2024-07" db="EMBL/GenBank/DDBJ databases">
        <title>Two chromosome-level genome assemblies of Korean endemic species Abeliophyllum distichum and Forsythia ovata (Oleaceae).</title>
        <authorList>
            <person name="Jang H."/>
        </authorList>
    </citation>
    <scope>NUCLEOTIDE SEQUENCE [LARGE SCALE GENOMIC DNA]</scope>
</reference>
<accession>A0ABD1UNQ4</accession>
<dbReference type="Proteomes" id="UP001604336">
    <property type="component" value="Unassembled WGS sequence"/>
</dbReference>
<protein>
    <submittedName>
        <fullName evidence="1">Uncharacterized protein</fullName>
    </submittedName>
</protein>
<sequence length="110" mass="12368">MLMPQSFRRCWLTEVSSGQLLTEGESHSNCGEQKLFSGKRFKSQASAKTYITYHDLTRHHNHPTRIPIGGGPTRRSTAVGSINRGLNRLNVQHVYGIWASAKSHTLIHDL</sequence>